<dbReference type="Pfam" id="PF07498">
    <property type="entry name" value="Rho_N"/>
    <property type="match status" value="1"/>
</dbReference>
<protein>
    <recommendedName>
        <fullName evidence="9 10">Transcription termination factor Rho</fullName>
        <ecNumber evidence="9 10">3.6.4.-</ecNumber>
    </recommendedName>
    <alternativeName>
        <fullName evidence="9">ATP-dependent helicase Rho</fullName>
    </alternativeName>
</protein>
<dbReference type="HAMAP" id="MF_01884">
    <property type="entry name" value="Rho"/>
    <property type="match status" value="1"/>
</dbReference>
<dbReference type="Proteomes" id="UP001597483">
    <property type="component" value="Unassembled WGS sequence"/>
</dbReference>
<evidence type="ECO:0000256" key="10">
    <source>
        <dbReference type="NCBIfam" id="TIGR00767"/>
    </source>
</evidence>
<dbReference type="InterPro" id="IPR000194">
    <property type="entry name" value="ATPase_F1/V1/A1_a/bsu_nucl-bd"/>
</dbReference>
<evidence type="ECO:0000256" key="3">
    <source>
        <dbReference type="ARBA" id="ARBA00022801"/>
    </source>
</evidence>
<reference evidence="15" key="1">
    <citation type="journal article" date="2019" name="Int. J. Syst. Evol. Microbiol.">
        <title>The Global Catalogue of Microorganisms (GCM) 10K type strain sequencing project: providing services to taxonomists for standard genome sequencing and annotation.</title>
        <authorList>
            <consortium name="The Broad Institute Genomics Platform"/>
            <consortium name="The Broad Institute Genome Sequencing Center for Infectious Disease"/>
            <person name="Wu L."/>
            <person name="Ma J."/>
        </authorList>
    </citation>
    <scope>NUCLEOTIDE SEQUENCE [LARGE SCALE GENOMIC DNA]</scope>
    <source>
        <strain evidence="15">CGMCC 4.7641</strain>
    </source>
</reference>
<dbReference type="InterPro" id="IPR004665">
    <property type="entry name" value="Term_rho"/>
</dbReference>
<dbReference type="InterPro" id="IPR011113">
    <property type="entry name" value="Rho_RNA-bd"/>
</dbReference>
<organism evidence="14 15">
    <name type="scientific">Amycolatopsis silviterrae</name>
    <dbReference type="NCBI Taxonomy" id="1656914"/>
    <lineage>
        <taxon>Bacteria</taxon>
        <taxon>Bacillati</taxon>
        <taxon>Actinomycetota</taxon>
        <taxon>Actinomycetes</taxon>
        <taxon>Pseudonocardiales</taxon>
        <taxon>Pseudonocardiaceae</taxon>
        <taxon>Amycolatopsis</taxon>
    </lineage>
</organism>
<dbReference type="SMART" id="SM00357">
    <property type="entry name" value="CSP"/>
    <property type="match status" value="1"/>
</dbReference>
<evidence type="ECO:0000256" key="4">
    <source>
        <dbReference type="ARBA" id="ARBA00022806"/>
    </source>
</evidence>
<keyword evidence="1 9" id="KW-0806">Transcription termination</keyword>
<keyword evidence="8 9" id="KW-0804">Transcription</keyword>
<gene>
    <name evidence="9 14" type="primary">rho</name>
    <name evidence="14" type="ORF">ACFSVL_25760</name>
</gene>
<feature type="compositionally biased region" description="Basic and acidic residues" evidence="12">
    <location>
        <begin position="147"/>
        <end position="160"/>
    </location>
</feature>
<keyword evidence="4 9" id="KW-0347">Helicase</keyword>
<dbReference type="InterPro" id="IPR036269">
    <property type="entry name" value="Rho_N_sf"/>
</dbReference>
<evidence type="ECO:0000259" key="13">
    <source>
        <dbReference type="PROSITE" id="PS51856"/>
    </source>
</evidence>
<comment type="subunit">
    <text evidence="9">Homohexamer. The homohexamer assembles into an open ring structure.</text>
</comment>
<proteinExistence type="inferred from homology"/>
<evidence type="ECO:0000256" key="2">
    <source>
        <dbReference type="ARBA" id="ARBA00022741"/>
    </source>
</evidence>
<keyword evidence="5 9" id="KW-0067">ATP-binding</keyword>
<comment type="function">
    <text evidence="9">Facilitates transcription termination by a mechanism that involves Rho binding to the nascent RNA, activation of Rho's RNA-dependent ATPase activity, and release of the mRNA from the DNA template.</text>
</comment>
<evidence type="ECO:0000256" key="9">
    <source>
        <dbReference type="HAMAP-Rule" id="MF_01884"/>
    </source>
</evidence>
<comment type="similarity">
    <text evidence="9 11">Belongs to the Rho family.</text>
</comment>
<dbReference type="Gene3D" id="3.40.50.300">
    <property type="entry name" value="P-loop containing nucleotide triphosphate hydrolases"/>
    <property type="match status" value="1"/>
</dbReference>
<dbReference type="SMART" id="SM00959">
    <property type="entry name" value="Rho_N"/>
    <property type="match status" value="1"/>
</dbReference>
<evidence type="ECO:0000256" key="7">
    <source>
        <dbReference type="ARBA" id="ARBA00023015"/>
    </source>
</evidence>
<dbReference type="Gene3D" id="2.40.50.140">
    <property type="entry name" value="Nucleic acid-binding proteins"/>
    <property type="match status" value="1"/>
</dbReference>
<evidence type="ECO:0000256" key="11">
    <source>
        <dbReference type="PROSITE-ProRule" id="PRU01203"/>
    </source>
</evidence>
<evidence type="ECO:0000256" key="5">
    <source>
        <dbReference type="ARBA" id="ARBA00022840"/>
    </source>
</evidence>
<dbReference type="CDD" id="cd01128">
    <property type="entry name" value="rho_factor_C"/>
    <property type="match status" value="1"/>
</dbReference>
<dbReference type="SUPFAM" id="SSF50249">
    <property type="entry name" value="Nucleic acid-binding proteins"/>
    <property type="match status" value="1"/>
</dbReference>
<feature type="binding site" evidence="9">
    <location>
        <position position="451"/>
    </location>
    <ligand>
        <name>ATP</name>
        <dbReference type="ChEBI" id="CHEBI:30616"/>
    </ligand>
</feature>
<feature type="compositionally biased region" description="Low complexity" evidence="12">
    <location>
        <begin position="15"/>
        <end position="26"/>
    </location>
</feature>
<dbReference type="PROSITE" id="PS51856">
    <property type="entry name" value="RHO_RNA_BD"/>
    <property type="match status" value="1"/>
</dbReference>
<feature type="compositionally biased region" description="Low complexity" evidence="12">
    <location>
        <begin position="136"/>
        <end position="146"/>
    </location>
</feature>
<dbReference type="InterPro" id="IPR011112">
    <property type="entry name" value="Rho-like_N"/>
</dbReference>
<evidence type="ECO:0000313" key="15">
    <source>
        <dbReference type="Proteomes" id="UP001597483"/>
    </source>
</evidence>
<keyword evidence="3 9" id="KW-0378">Hydrolase</keyword>
<feature type="region of interest" description="Disordered" evidence="12">
    <location>
        <begin position="1"/>
        <end position="31"/>
    </location>
</feature>
<dbReference type="SMART" id="SM00382">
    <property type="entry name" value="AAA"/>
    <property type="match status" value="1"/>
</dbReference>
<feature type="domain" description="Rho RNA-BD" evidence="13">
    <location>
        <begin position="289"/>
        <end position="365"/>
    </location>
</feature>
<dbReference type="SUPFAM" id="SSF68912">
    <property type="entry name" value="Rho N-terminal domain-like"/>
    <property type="match status" value="1"/>
</dbReference>
<feature type="compositionally biased region" description="Basic and acidic residues" evidence="12">
    <location>
        <begin position="183"/>
        <end position="242"/>
    </location>
</feature>
<dbReference type="Pfam" id="PF07497">
    <property type="entry name" value="Rho_RNA_bind"/>
    <property type="match status" value="1"/>
</dbReference>
<dbReference type="InterPro" id="IPR012340">
    <property type="entry name" value="NA-bd_OB-fold"/>
</dbReference>
<dbReference type="RefSeq" id="WP_378308116.1">
    <property type="nucleotide sequence ID" value="NZ_JBHUKS010000018.1"/>
</dbReference>
<dbReference type="EC" id="3.6.4.-" evidence="9 10"/>
<dbReference type="NCBIfam" id="TIGR00767">
    <property type="entry name" value="rho"/>
    <property type="match status" value="1"/>
</dbReference>
<dbReference type="InterPro" id="IPR003593">
    <property type="entry name" value="AAA+_ATPase"/>
</dbReference>
<dbReference type="NCBIfam" id="NF006886">
    <property type="entry name" value="PRK09376.1"/>
    <property type="match status" value="1"/>
</dbReference>
<keyword evidence="6 9" id="KW-0694">RNA-binding</keyword>
<evidence type="ECO:0000256" key="8">
    <source>
        <dbReference type="ARBA" id="ARBA00023163"/>
    </source>
</evidence>
<dbReference type="InterPro" id="IPR027417">
    <property type="entry name" value="P-loop_NTPase"/>
</dbReference>
<dbReference type="Pfam" id="PF00006">
    <property type="entry name" value="ATP-synt_ab"/>
    <property type="match status" value="1"/>
</dbReference>
<keyword evidence="15" id="KW-1185">Reference proteome</keyword>
<dbReference type="CDD" id="cd04459">
    <property type="entry name" value="Rho_CSD"/>
    <property type="match status" value="1"/>
</dbReference>
<comment type="caution">
    <text evidence="9">Lacks conserved residue(s) required for the propagation of feature annotation.</text>
</comment>
<feature type="compositionally biased region" description="Basic residues" evidence="12">
    <location>
        <begin position="257"/>
        <end position="268"/>
    </location>
</feature>
<feature type="compositionally biased region" description="Basic and acidic residues" evidence="12">
    <location>
        <begin position="93"/>
        <end position="121"/>
    </location>
</feature>
<comment type="caution">
    <text evidence="14">The sequence shown here is derived from an EMBL/GenBank/DDBJ whole genome shotgun (WGS) entry which is preliminary data.</text>
</comment>
<keyword evidence="7 9" id="KW-0805">Transcription regulation</keyword>
<dbReference type="EMBL" id="JBHUKS010000018">
    <property type="protein sequence ID" value="MFD2470823.1"/>
    <property type="molecule type" value="Genomic_DNA"/>
</dbReference>
<evidence type="ECO:0000313" key="14">
    <source>
        <dbReference type="EMBL" id="MFD2470823.1"/>
    </source>
</evidence>
<name>A0ABW5HBW6_9PSEU</name>
<dbReference type="PANTHER" id="PTHR46425:SF1">
    <property type="entry name" value="TRANSCRIPTION TERMINATION FACTOR RHO"/>
    <property type="match status" value="1"/>
</dbReference>
<evidence type="ECO:0000256" key="1">
    <source>
        <dbReference type="ARBA" id="ARBA00022472"/>
    </source>
</evidence>
<feature type="binding site" evidence="9">
    <location>
        <begin position="420"/>
        <end position="425"/>
    </location>
    <ligand>
        <name>ATP</name>
        <dbReference type="ChEBI" id="CHEBI:30616"/>
    </ligand>
</feature>
<dbReference type="PANTHER" id="PTHR46425">
    <property type="entry name" value="TRANSCRIPTION TERMINATION FACTOR RHO"/>
    <property type="match status" value="1"/>
</dbReference>
<keyword evidence="2 9" id="KW-0547">Nucleotide-binding</keyword>
<feature type="region of interest" description="Disordered" evidence="12">
    <location>
        <begin position="68"/>
        <end position="283"/>
    </location>
</feature>
<dbReference type="InterPro" id="IPR011129">
    <property type="entry name" value="CSD"/>
</dbReference>
<accession>A0ABW5HBW6</accession>
<evidence type="ECO:0000256" key="12">
    <source>
        <dbReference type="SAM" id="MobiDB-lite"/>
    </source>
</evidence>
<dbReference type="SUPFAM" id="SSF52540">
    <property type="entry name" value="P-loop containing nucleoside triphosphate hydrolases"/>
    <property type="match status" value="1"/>
</dbReference>
<dbReference type="InterPro" id="IPR041703">
    <property type="entry name" value="Rho_factor_ATP-bd"/>
</dbReference>
<feature type="binding site" evidence="9">
    <location>
        <begin position="408"/>
        <end position="413"/>
    </location>
    <ligand>
        <name>ATP</name>
        <dbReference type="ChEBI" id="CHEBI:30616"/>
    </ligand>
</feature>
<evidence type="ECO:0000256" key="6">
    <source>
        <dbReference type="ARBA" id="ARBA00022884"/>
    </source>
</evidence>
<sequence>MSNTDLLSGDVETPAAAAETNGAAAAPKRRTGGLSGMVIAELRQLAGELGVGETTGMRKGDLIAAIRERQGKSKKRAAATAETLPLDGVGEPVKAEKAEKPARRAKSDAPKSEAPKAEPKTEQAQAEAPKAEAPKAETAQAPAEKPAAQERPERHDRSEGQSDGQSEEGGRNRRRRGGANRGDGQRDQRGDRQGGNRDNNRDNRDGNRDNRDNRDGNRDNRGGQDNRQRNNQQDNRDNRNDNRNNGPQDDDEEGGRRGRRFRDRRRRGSGGGQREGGAPDTEIREDDVLLPVAGILDVLDNYAFVRTSGYLAGPNDVYVSLSLVRKFGLRRGDAITGVVRQPREGEQQRQKFNPLVRVDSINGLEPDEAKRRPDFTKLTPLYPNERLRLETEPHKLTTRVIDLIMPVGKGQRALIVSPPKAGKTTIMQDIANAITTNNPEAHLMVVLVDERPEEVTDMQRSVKGEVIASTFDRPPSDHTSVAELSIERAKRLVEMGHDVVVLLDSITRLGRAYNLAAPASGRILSGGVDSTALYPPKRFLGAARNIENGGSLTIFATAMVETGSTMDTVIFEEFKGTGNAELKLDRKISERRVFPAVDVNPSGTRKEELLLSPDELAVTHKLHRVLHALDSQQAIDLLISRLRKTKTNIEFLMQVSKTALGGGDDD</sequence>